<evidence type="ECO:0008006" key="6">
    <source>
        <dbReference type="Google" id="ProtNLM"/>
    </source>
</evidence>
<dbReference type="NCBIfam" id="TIGR00254">
    <property type="entry name" value="GGDEF"/>
    <property type="match status" value="1"/>
</dbReference>
<accession>A0A919N8V3</accession>
<keyword evidence="1" id="KW-0472">Membrane</keyword>
<dbReference type="PROSITE" id="PS50883">
    <property type="entry name" value="EAL"/>
    <property type="match status" value="1"/>
</dbReference>
<feature type="transmembrane region" description="Helical" evidence="1">
    <location>
        <begin position="232"/>
        <end position="251"/>
    </location>
</feature>
<evidence type="ECO:0000259" key="3">
    <source>
        <dbReference type="PROSITE" id="PS50887"/>
    </source>
</evidence>
<dbReference type="SUPFAM" id="SSF55073">
    <property type="entry name" value="Nucleotide cyclase"/>
    <property type="match status" value="1"/>
</dbReference>
<evidence type="ECO:0000313" key="4">
    <source>
        <dbReference type="EMBL" id="GIF06634.1"/>
    </source>
</evidence>
<feature type="transmembrane region" description="Helical" evidence="1">
    <location>
        <begin position="294"/>
        <end position="316"/>
    </location>
</feature>
<dbReference type="PROSITE" id="PS50887">
    <property type="entry name" value="GGDEF"/>
    <property type="match status" value="1"/>
</dbReference>
<sequence>MALNFTGDVPNSPDVTGLRHPPWWLAWLLGGTVAVAGWSLLPYGWIAVLLSFLLSLAVCAMMVAGARRRDRSEQPGWWVFVAGVATWVAGDLVYATQGAGSYPSWADAFYLGAYPLLTTALFLLTRRRGSFWPGNLIDSAIVAISVGIAYWTFVIEPIVADDTMPLLARAVTAGYPTMGVLLCALLAPMLLRRGPHSAGMWLLTLGGVVTLVCNAVYTLLPAVMETAGSYVYSGYLLAYVFWAAAAAHPAPTAGHAEESDSLGWSRLVVLTASMLLVPAILLVQGEHGGGRMSWLAVGTGSMALFVLVVTRMSGYIRRAHSQARRLRDLAMRDDLTGLPNRRAFEEDAARGVAAGPCRLVMIDLAGFKHVNDRLGRAAGDQALAAVAGRLRASLREGDTVARMGADEFAVLAVDTRDGEGDAVVGRLVDLLRRPVVSGEHELLLNARFGVADSEEGDAVPVPELVRRADTARYAAKAAGSQLMVYHADLDERADETARLGADLRHSLDDGDFHVVYQPIVELRTGRVRACEALVRWRHPVRGFVSPADFVPVAEDNGLIVELGEFVMRTSCHRFAAWRRELGADAPSYISVNVSARQLSEPGFPTVVAGIIAEAGMEPAQLLVEVTETALFGGGTAVQAVETLHGAGVGIALDDFGTGHSSLGLLRTVPVDVLKVDKSFVDEIIEGGGRAVIVDALIHVSKGLGLRAVAEGVETAEQAAYLRDLGYEFAQGYFFGRPVPDPDFTGNGQVLAAGQA</sequence>
<feature type="transmembrane region" description="Helical" evidence="1">
    <location>
        <begin position="108"/>
        <end position="124"/>
    </location>
</feature>
<feature type="domain" description="EAL" evidence="2">
    <location>
        <begin position="496"/>
        <end position="751"/>
    </location>
</feature>
<dbReference type="InterPro" id="IPR001633">
    <property type="entry name" value="EAL_dom"/>
</dbReference>
<dbReference type="Proteomes" id="UP000629619">
    <property type="component" value="Unassembled WGS sequence"/>
</dbReference>
<dbReference type="SUPFAM" id="SSF141868">
    <property type="entry name" value="EAL domain-like"/>
    <property type="match status" value="1"/>
</dbReference>
<dbReference type="PANTHER" id="PTHR44757">
    <property type="entry name" value="DIGUANYLATE CYCLASE DGCP"/>
    <property type="match status" value="1"/>
</dbReference>
<evidence type="ECO:0000313" key="5">
    <source>
        <dbReference type="Proteomes" id="UP000629619"/>
    </source>
</evidence>
<organism evidence="4 5">
    <name type="scientific">Actinoplanes siamensis</name>
    <dbReference type="NCBI Taxonomy" id="1223317"/>
    <lineage>
        <taxon>Bacteria</taxon>
        <taxon>Bacillati</taxon>
        <taxon>Actinomycetota</taxon>
        <taxon>Actinomycetes</taxon>
        <taxon>Micromonosporales</taxon>
        <taxon>Micromonosporaceae</taxon>
        <taxon>Actinoplanes</taxon>
    </lineage>
</organism>
<dbReference type="SMART" id="SM00267">
    <property type="entry name" value="GGDEF"/>
    <property type="match status" value="1"/>
</dbReference>
<feature type="transmembrane region" description="Helical" evidence="1">
    <location>
        <begin position="136"/>
        <end position="153"/>
    </location>
</feature>
<evidence type="ECO:0000256" key="1">
    <source>
        <dbReference type="SAM" id="Phobius"/>
    </source>
</evidence>
<dbReference type="RefSeq" id="WP_239102810.1">
    <property type="nucleotide sequence ID" value="NZ_BOMW01000037.1"/>
</dbReference>
<protein>
    <recommendedName>
        <fullName evidence="6">Diguanylate cyclase/phosphodiesterase</fullName>
    </recommendedName>
</protein>
<feature type="transmembrane region" description="Helical" evidence="1">
    <location>
        <begin position="198"/>
        <end position="220"/>
    </location>
</feature>
<dbReference type="InterPro" id="IPR043128">
    <property type="entry name" value="Rev_trsase/Diguanyl_cyclase"/>
</dbReference>
<dbReference type="AlphaFoldDB" id="A0A919N8V3"/>
<dbReference type="Gene3D" id="3.20.20.450">
    <property type="entry name" value="EAL domain"/>
    <property type="match status" value="1"/>
</dbReference>
<name>A0A919N8V3_9ACTN</name>
<proteinExistence type="predicted"/>
<dbReference type="InterPro" id="IPR000160">
    <property type="entry name" value="GGDEF_dom"/>
</dbReference>
<keyword evidence="1" id="KW-0812">Transmembrane</keyword>
<comment type="caution">
    <text evidence="4">The sequence shown here is derived from an EMBL/GenBank/DDBJ whole genome shotgun (WGS) entry which is preliminary data.</text>
</comment>
<dbReference type="PANTHER" id="PTHR44757:SF2">
    <property type="entry name" value="BIOFILM ARCHITECTURE MAINTENANCE PROTEIN MBAA"/>
    <property type="match status" value="1"/>
</dbReference>
<gene>
    <name evidence="4" type="ORF">Asi03nite_41720</name>
</gene>
<dbReference type="InterPro" id="IPR035919">
    <property type="entry name" value="EAL_sf"/>
</dbReference>
<feature type="transmembrane region" description="Helical" evidence="1">
    <location>
        <begin position="45"/>
        <end position="65"/>
    </location>
</feature>
<dbReference type="EMBL" id="BOMW01000037">
    <property type="protein sequence ID" value="GIF06634.1"/>
    <property type="molecule type" value="Genomic_DNA"/>
</dbReference>
<feature type="transmembrane region" description="Helical" evidence="1">
    <location>
        <begin position="77"/>
        <end position="96"/>
    </location>
</feature>
<evidence type="ECO:0000259" key="2">
    <source>
        <dbReference type="PROSITE" id="PS50883"/>
    </source>
</evidence>
<feature type="domain" description="GGDEF" evidence="3">
    <location>
        <begin position="355"/>
        <end position="488"/>
    </location>
</feature>
<feature type="transmembrane region" description="Helical" evidence="1">
    <location>
        <begin position="263"/>
        <end position="282"/>
    </location>
</feature>
<dbReference type="Pfam" id="PF00563">
    <property type="entry name" value="EAL"/>
    <property type="match status" value="1"/>
</dbReference>
<dbReference type="CDD" id="cd01948">
    <property type="entry name" value="EAL"/>
    <property type="match status" value="1"/>
</dbReference>
<dbReference type="CDD" id="cd01949">
    <property type="entry name" value="GGDEF"/>
    <property type="match status" value="1"/>
</dbReference>
<dbReference type="Pfam" id="PF00990">
    <property type="entry name" value="GGDEF"/>
    <property type="match status" value="1"/>
</dbReference>
<keyword evidence="5" id="KW-1185">Reference proteome</keyword>
<dbReference type="InterPro" id="IPR052155">
    <property type="entry name" value="Biofilm_reg_signaling"/>
</dbReference>
<dbReference type="InterPro" id="IPR029787">
    <property type="entry name" value="Nucleotide_cyclase"/>
</dbReference>
<dbReference type="SMART" id="SM00052">
    <property type="entry name" value="EAL"/>
    <property type="match status" value="1"/>
</dbReference>
<feature type="transmembrane region" description="Helical" evidence="1">
    <location>
        <begin position="173"/>
        <end position="191"/>
    </location>
</feature>
<keyword evidence="1" id="KW-1133">Transmembrane helix</keyword>
<reference evidence="4" key="1">
    <citation type="submission" date="2021-01" db="EMBL/GenBank/DDBJ databases">
        <title>Whole genome shotgun sequence of Actinoplanes siamensis NBRC 109076.</title>
        <authorList>
            <person name="Komaki H."/>
            <person name="Tamura T."/>
        </authorList>
    </citation>
    <scope>NUCLEOTIDE SEQUENCE</scope>
    <source>
        <strain evidence="4">NBRC 109076</strain>
    </source>
</reference>
<dbReference type="Gene3D" id="3.30.70.270">
    <property type="match status" value="1"/>
</dbReference>